<dbReference type="EMBL" id="CASHTH010003237">
    <property type="protein sequence ID" value="CAI8042083.1"/>
    <property type="molecule type" value="Genomic_DNA"/>
</dbReference>
<reference evidence="1" key="1">
    <citation type="submission" date="2023-03" db="EMBL/GenBank/DDBJ databases">
        <authorList>
            <person name="Steffen K."/>
            <person name="Cardenas P."/>
        </authorList>
    </citation>
    <scope>NUCLEOTIDE SEQUENCE</scope>
</reference>
<evidence type="ECO:0000313" key="1">
    <source>
        <dbReference type="EMBL" id="CAI8042083.1"/>
    </source>
</evidence>
<organism evidence="1 2">
    <name type="scientific">Geodia barretti</name>
    <name type="common">Barrett's horny sponge</name>
    <dbReference type="NCBI Taxonomy" id="519541"/>
    <lineage>
        <taxon>Eukaryota</taxon>
        <taxon>Metazoa</taxon>
        <taxon>Porifera</taxon>
        <taxon>Demospongiae</taxon>
        <taxon>Heteroscleromorpha</taxon>
        <taxon>Tetractinellida</taxon>
        <taxon>Astrophorina</taxon>
        <taxon>Geodiidae</taxon>
        <taxon>Geodia</taxon>
    </lineage>
</organism>
<sequence length="137" mass="15318">MHCTPINAMPSTTSKPTARIDWSKATQSSIMMYQDMVSDRLSAPPIMFLQCSQPECTALLDDYVNHIVSTLLDCAFCCFPSKSSSSRRVHGWNDSAAKEASILWHRIWTEAGCPSAGVLSTIKKHAKKRYKYEEGNL</sequence>
<proteinExistence type="predicted"/>
<comment type="caution">
    <text evidence="1">The sequence shown here is derived from an EMBL/GenBank/DDBJ whole genome shotgun (WGS) entry which is preliminary data.</text>
</comment>
<keyword evidence="2" id="KW-1185">Reference proteome</keyword>
<name>A0AA35X1Q8_GEOBA</name>
<gene>
    <name evidence="1" type="ORF">GBAR_LOCUS23374</name>
</gene>
<dbReference type="Proteomes" id="UP001174909">
    <property type="component" value="Unassembled WGS sequence"/>
</dbReference>
<accession>A0AA35X1Q8</accession>
<evidence type="ECO:0000313" key="2">
    <source>
        <dbReference type="Proteomes" id="UP001174909"/>
    </source>
</evidence>
<protein>
    <submittedName>
        <fullName evidence="1">Uncharacterized protein</fullName>
    </submittedName>
</protein>
<dbReference type="AlphaFoldDB" id="A0AA35X1Q8"/>